<reference evidence="1 2" key="1">
    <citation type="journal article" date="2019" name="Emerg. Microbes Infect.">
        <title>Comprehensive subspecies identification of 175 nontuberculous mycobacteria species based on 7547 genomic profiles.</title>
        <authorList>
            <person name="Matsumoto Y."/>
            <person name="Kinjo T."/>
            <person name="Motooka D."/>
            <person name="Nabeya D."/>
            <person name="Jung N."/>
            <person name="Uechi K."/>
            <person name="Horii T."/>
            <person name="Iida T."/>
            <person name="Fujita J."/>
            <person name="Nakamura S."/>
        </authorList>
    </citation>
    <scope>NUCLEOTIDE SEQUENCE [LARGE SCALE GENOMIC DNA]</scope>
    <source>
        <strain evidence="1 2">JCM 6399</strain>
        <plasmid evidence="1">pJCM6399</plasmid>
    </source>
</reference>
<proteinExistence type="predicted"/>
<gene>
    <name evidence="1" type="ORF">MGALJ_61810</name>
</gene>
<keyword evidence="2" id="KW-1185">Reference proteome</keyword>
<dbReference type="AlphaFoldDB" id="A0A9W4BLW2"/>
<dbReference type="EMBL" id="AP022602">
    <property type="protein sequence ID" value="BBY96512.1"/>
    <property type="molecule type" value="Genomic_DNA"/>
</dbReference>
<evidence type="ECO:0000313" key="1">
    <source>
        <dbReference type="EMBL" id="BBY96512.1"/>
    </source>
</evidence>
<dbReference type="KEGG" id="mgau:MGALJ_61810"/>
<protein>
    <submittedName>
        <fullName evidence="1">Uncharacterized protein</fullName>
    </submittedName>
</protein>
<dbReference type="Proteomes" id="UP000465785">
    <property type="component" value="Plasmid pJCM6399"/>
</dbReference>
<name>A0A9W4BLW2_9MYCO</name>
<geneLocation type="plasmid" evidence="1 2">
    <name>pJCM6399</name>
</geneLocation>
<dbReference type="RefSeq" id="WP_163739054.1">
    <property type="nucleotide sequence ID" value="NZ_AP022602.1"/>
</dbReference>
<evidence type="ECO:0000313" key="2">
    <source>
        <dbReference type="Proteomes" id="UP000465785"/>
    </source>
</evidence>
<accession>A0A9W4BLW2</accession>
<organism evidence="1 2">
    <name type="scientific">Mycobacterium gallinarum</name>
    <dbReference type="NCBI Taxonomy" id="39689"/>
    <lineage>
        <taxon>Bacteria</taxon>
        <taxon>Bacillati</taxon>
        <taxon>Actinomycetota</taxon>
        <taxon>Actinomycetes</taxon>
        <taxon>Mycobacteriales</taxon>
        <taxon>Mycobacteriaceae</taxon>
        <taxon>Mycobacterium</taxon>
    </lineage>
</organism>
<keyword evidence="1" id="KW-0614">Plasmid</keyword>
<sequence length="222" mass="24642">MTYPFPNPSAELGQINFRLYYGEVLRQALQKARDGELDHRWRQNTAHSSVLAGLVTGADPYGVHAAVVTAINEMPSAAWEPGHSPGWRAALDSWFDDARAALIEHRTMSLAQHATSAKLGASMPVAARVATSPSVIDAIALITRSDAMNDQTARQSLSTFMVQRDMLTASYMAALCAGGVNSDWRSWLEARIKNWDHSMAAENARRTMRQDHSYLERLPPYW</sequence>